<dbReference type="HAMAP" id="MF_00302">
    <property type="entry name" value="ClpS"/>
    <property type="match status" value="1"/>
</dbReference>
<dbReference type="SUPFAM" id="SSF54736">
    <property type="entry name" value="ClpS-like"/>
    <property type="match status" value="1"/>
</dbReference>
<evidence type="ECO:0000313" key="3">
    <source>
        <dbReference type="EMBL" id="SET06724.1"/>
    </source>
</evidence>
<dbReference type="GO" id="GO:0030163">
    <property type="term" value="P:protein catabolic process"/>
    <property type="evidence" value="ECO:0007669"/>
    <property type="project" value="InterPro"/>
</dbReference>
<accession>A0A1I0BKE7</accession>
<dbReference type="InterPro" id="IPR022935">
    <property type="entry name" value="ClpS"/>
</dbReference>
<evidence type="ECO:0000256" key="1">
    <source>
        <dbReference type="HAMAP-Rule" id="MF_00302"/>
    </source>
</evidence>
<evidence type="ECO:0000259" key="2">
    <source>
        <dbReference type="Pfam" id="PF02617"/>
    </source>
</evidence>
<dbReference type="InterPro" id="IPR003769">
    <property type="entry name" value="ClpS_core"/>
</dbReference>
<keyword evidence="3" id="KW-0378">Hydrolase</keyword>
<proteinExistence type="inferred from homology"/>
<dbReference type="AlphaFoldDB" id="A0A1I0BKE7"/>
<dbReference type="STRING" id="1123402.SAMN02583745_01271"/>
<keyword evidence="3" id="KW-0645">Protease</keyword>
<dbReference type="EMBL" id="FOHV01000008">
    <property type="protein sequence ID" value="SET06724.1"/>
    <property type="molecule type" value="Genomic_DNA"/>
</dbReference>
<comment type="similarity">
    <text evidence="1">Belongs to the ClpS family.</text>
</comment>
<evidence type="ECO:0000313" key="4">
    <source>
        <dbReference type="Proteomes" id="UP000242642"/>
    </source>
</evidence>
<name>A0A1I0BKE7_9GAMM</name>
<dbReference type="PANTHER" id="PTHR33473:SF19">
    <property type="entry name" value="ATP-DEPENDENT CLP PROTEASE ADAPTER PROTEIN CLPS"/>
    <property type="match status" value="1"/>
</dbReference>
<dbReference type="Proteomes" id="UP000242642">
    <property type="component" value="Unassembled WGS sequence"/>
</dbReference>
<protein>
    <recommendedName>
        <fullName evidence="1">ATP-dependent Clp protease adapter protein ClpS</fullName>
    </recommendedName>
</protein>
<dbReference type="NCBIfam" id="NF000672">
    <property type="entry name" value="PRK00033.1-5"/>
    <property type="match status" value="1"/>
</dbReference>
<dbReference type="InterPro" id="IPR014719">
    <property type="entry name" value="Ribosomal_bL12_C/ClpS-like"/>
</dbReference>
<reference evidence="4" key="1">
    <citation type="submission" date="2016-10" db="EMBL/GenBank/DDBJ databases">
        <authorList>
            <person name="Varghese N."/>
            <person name="Submissions S."/>
        </authorList>
    </citation>
    <scope>NUCLEOTIDE SEQUENCE [LARGE SCALE GENOMIC DNA]</scope>
    <source>
        <strain evidence="4">DSM 18579</strain>
    </source>
</reference>
<comment type="subunit">
    <text evidence="1">Binds to the N-terminal domain of the chaperone ClpA.</text>
</comment>
<dbReference type="PANTHER" id="PTHR33473">
    <property type="entry name" value="ATP-DEPENDENT CLP PROTEASE ADAPTER PROTEIN CLPS1, CHLOROPLASTIC"/>
    <property type="match status" value="1"/>
</dbReference>
<gene>
    <name evidence="1" type="primary">clpS</name>
    <name evidence="3" type="ORF">SAMN02583745_01271</name>
</gene>
<dbReference type="Pfam" id="PF02617">
    <property type="entry name" value="ClpS"/>
    <property type="match status" value="1"/>
</dbReference>
<dbReference type="GO" id="GO:0008233">
    <property type="term" value="F:peptidase activity"/>
    <property type="evidence" value="ECO:0007669"/>
    <property type="project" value="UniProtKB-KW"/>
</dbReference>
<dbReference type="GO" id="GO:0006508">
    <property type="term" value="P:proteolysis"/>
    <property type="evidence" value="ECO:0007669"/>
    <property type="project" value="UniProtKB-UniRule"/>
</dbReference>
<dbReference type="OrthoDB" id="9796121at2"/>
<keyword evidence="4" id="KW-1185">Reference proteome</keyword>
<dbReference type="FunFam" id="3.30.1390.10:FF:000002">
    <property type="entry name" value="ATP-dependent Clp protease adapter protein ClpS"/>
    <property type="match status" value="1"/>
</dbReference>
<comment type="function">
    <text evidence="1">Involved in the modulation of the specificity of the ClpAP-mediated ATP-dependent protein degradation.</text>
</comment>
<sequence length="114" mass="13068">MNDLIKKFIPDFDDNLLVLEKETPNATPAPPEKYRVLLLNDDFTPMDFVVDVLTHFFHHSEDIAYDIMMKVHLEGSAICGVYTAEIAESKVAQVTEYARSHEHPLMCKLEKDES</sequence>
<dbReference type="RefSeq" id="WP_093318733.1">
    <property type="nucleotide sequence ID" value="NZ_FOHV01000008.1"/>
</dbReference>
<feature type="domain" description="Adaptor protein ClpS core" evidence="2">
    <location>
        <begin position="30"/>
        <end position="108"/>
    </location>
</feature>
<organism evidence="3 4">
    <name type="scientific">Thorsellia anophelis DSM 18579</name>
    <dbReference type="NCBI Taxonomy" id="1123402"/>
    <lineage>
        <taxon>Bacteria</taxon>
        <taxon>Pseudomonadati</taxon>
        <taxon>Pseudomonadota</taxon>
        <taxon>Gammaproteobacteria</taxon>
        <taxon>Enterobacterales</taxon>
        <taxon>Thorselliaceae</taxon>
        <taxon>Thorsellia</taxon>
    </lineage>
</organism>
<dbReference type="Gene3D" id="3.30.1390.10">
    <property type="match status" value="1"/>
</dbReference>